<name>A0ABU4PK64_9SPHN</name>
<protein>
    <submittedName>
        <fullName evidence="3">YceI family protein</fullName>
    </submittedName>
</protein>
<dbReference type="SMART" id="SM00867">
    <property type="entry name" value="YceI"/>
    <property type="match status" value="1"/>
</dbReference>
<dbReference type="RefSeq" id="WP_010403248.1">
    <property type="nucleotide sequence ID" value="NZ_JAWXXV010000001.1"/>
</dbReference>
<keyword evidence="1" id="KW-0732">Signal</keyword>
<proteinExistence type="predicted"/>
<accession>A0ABU4PK64</accession>
<dbReference type="Gene3D" id="2.40.128.110">
    <property type="entry name" value="Lipid/polyisoprenoid-binding, YceI-like"/>
    <property type="match status" value="1"/>
</dbReference>
<feature type="domain" description="Lipid/polyisoprenoid-binding YceI-like" evidence="2">
    <location>
        <begin position="43"/>
        <end position="207"/>
    </location>
</feature>
<evidence type="ECO:0000256" key="1">
    <source>
        <dbReference type="SAM" id="SignalP"/>
    </source>
</evidence>
<dbReference type="Proteomes" id="UP001279660">
    <property type="component" value="Unassembled WGS sequence"/>
</dbReference>
<evidence type="ECO:0000313" key="3">
    <source>
        <dbReference type="EMBL" id="MDX5984481.1"/>
    </source>
</evidence>
<keyword evidence="4" id="KW-1185">Reference proteome</keyword>
<organism evidence="3 4">
    <name type="scientific">Sphingomonas echinoides</name>
    <dbReference type="NCBI Taxonomy" id="59803"/>
    <lineage>
        <taxon>Bacteria</taxon>
        <taxon>Pseudomonadati</taxon>
        <taxon>Pseudomonadota</taxon>
        <taxon>Alphaproteobacteria</taxon>
        <taxon>Sphingomonadales</taxon>
        <taxon>Sphingomonadaceae</taxon>
        <taxon>Sphingomonas</taxon>
    </lineage>
</organism>
<dbReference type="Pfam" id="PF04264">
    <property type="entry name" value="YceI"/>
    <property type="match status" value="1"/>
</dbReference>
<dbReference type="EMBL" id="JAWXXV010000001">
    <property type="protein sequence ID" value="MDX5984481.1"/>
    <property type="molecule type" value="Genomic_DNA"/>
</dbReference>
<evidence type="ECO:0000259" key="2">
    <source>
        <dbReference type="SMART" id="SM00867"/>
    </source>
</evidence>
<dbReference type="InterPro" id="IPR007372">
    <property type="entry name" value="Lipid/polyisoprenoid-bd_YceI"/>
</dbReference>
<gene>
    <name evidence="3" type="ORF">SIL82_09415</name>
</gene>
<dbReference type="PANTHER" id="PTHR34406">
    <property type="entry name" value="PROTEIN YCEI"/>
    <property type="match status" value="1"/>
</dbReference>
<reference evidence="3 4" key="1">
    <citation type="submission" date="2023-11" db="EMBL/GenBank/DDBJ databases">
        <title>MicrobeMod: A computational toolkit for identifying prokaryotic methylation and restriction-modification with nanopore sequencing.</title>
        <authorList>
            <person name="Crits-Christoph A."/>
            <person name="Kang S.C."/>
            <person name="Lee H."/>
            <person name="Ostrov N."/>
        </authorList>
    </citation>
    <scope>NUCLEOTIDE SEQUENCE [LARGE SCALE GENOMIC DNA]</scope>
    <source>
        <strain evidence="3 4">ATCC 14820</strain>
    </source>
</reference>
<evidence type="ECO:0000313" key="4">
    <source>
        <dbReference type="Proteomes" id="UP001279660"/>
    </source>
</evidence>
<sequence>MRLTHLYTATAAVLLFGAPVVAQMAPPEMLRGAGTVTDVKAGTYAVEPHHTQVTFSVSHFGISPYAGTFSDASGTLKLDPAKPAETQLDVTLPIASVQTTSSVLTGELKSADWFDAAKFPTATFHSTKVTQISGDAVAVDGTLTLHGVTKPVTFRAKLFGAATNPMSKKASIGFLGRMVIHRSDFGVSKYVPVVSDETVLVINAAFELQ</sequence>
<feature type="signal peptide" evidence="1">
    <location>
        <begin position="1"/>
        <end position="24"/>
    </location>
</feature>
<dbReference type="InterPro" id="IPR036761">
    <property type="entry name" value="TTHA0802/YceI-like_sf"/>
</dbReference>
<feature type="chain" id="PRO_5047023056" evidence="1">
    <location>
        <begin position="25"/>
        <end position="209"/>
    </location>
</feature>
<dbReference type="PANTHER" id="PTHR34406:SF1">
    <property type="entry name" value="PROTEIN YCEI"/>
    <property type="match status" value="1"/>
</dbReference>
<dbReference type="SUPFAM" id="SSF101874">
    <property type="entry name" value="YceI-like"/>
    <property type="match status" value="1"/>
</dbReference>
<comment type="caution">
    <text evidence="3">The sequence shown here is derived from an EMBL/GenBank/DDBJ whole genome shotgun (WGS) entry which is preliminary data.</text>
</comment>